<name>A0ABU1ID67_9BURK</name>
<dbReference type="Proteomes" id="UP001267710">
    <property type="component" value="Unassembled WGS sequence"/>
</dbReference>
<dbReference type="InterPro" id="IPR036291">
    <property type="entry name" value="NAD(P)-bd_dom_sf"/>
</dbReference>
<dbReference type="InterPro" id="IPR002347">
    <property type="entry name" value="SDR_fam"/>
</dbReference>
<dbReference type="PANTHER" id="PTHR44169">
    <property type="entry name" value="NADPH-DEPENDENT 1-ACYLDIHYDROXYACETONE PHOSPHATE REDUCTASE"/>
    <property type="match status" value="1"/>
</dbReference>
<reference evidence="4 5" key="1">
    <citation type="submission" date="2023-08" db="EMBL/GenBank/DDBJ databases">
        <title>Functional and genomic diversity of the sorghum phyllosphere microbiome.</title>
        <authorList>
            <person name="Shade A."/>
        </authorList>
    </citation>
    <scope>NUCLEOTIDE SEQUENCE [LARGE SCALE GENOMIC DNA]</scope>
    <source>
        <strain evidence="4 5">SORGH_AS_0335</strain>
    </source>
</reference>
<proteinExistence type="inferred from homology"/>
<dbReference type="EMBL" id="JAVIZX010000001">
    <property type="protein sequence ID" value="MDR6215060.1"/>
    <property type="molecule type" value="Genomic_DNA"/>
</dbReference>
<comment type="caution">
    <text evidence="4">The sequence shown here is derived from an EMBL/GenBank/DDBJ whole genome shotgun (WGS) entry which is preliminary data.</text>
</comment>
<evidence type="ECO:0000313" key="4">
    <source>
        <dbReference type="EMBL" id="MDR6215060.1"/>
    </source>
</evidence>
<organism evidence="4 5">
    <name type="scientific">Paracidovorax wautersii</name>
    <dbReference type="NCBI Taxonomy" id="1177982"/>
    <lineage>
        <taxon>Bacteria</taxon>
        <taxon>Pseudomonadati</taxon>
        <taxon>Pseudomonadota</taxon>
        <taxon>Betaproteobacteria</taxon>
        <taxon>Burkholderiales</taxon>
        <taxon>Comamonadaceae</taxon>
        <taxon>Paracidovorax</taxon>
    </lineage>
</organism>
<keyword evidence="2" id="KW-0560">Oxidoreductase</keyword>
<evidence type="ECO:0000256" key="1">
    <source>
        <dbReference type="ARBA" id="ARBA00006484"/>
    </source>
</evidence>
<sequence>MNAKVALVTGASSGIGEATALRLKEQGCIVYAAARRVDRMRSLARAGIHVLKMDVTDDASVQAGVDAVAGGSGRIDVLVNNAGYGSYGAVEEVPLAEACAQFDVNVFGVARLTQRVLPHMRAQRSGTIINITSMGGRMHTPLGAWYHGTKFALEGFSDCLRLEVAPFGIDVVIVEPGGIKTEWGGIAAAKLREMSGRGAYAEQASAMSEWMVGEASRKQLSPPELIADTIGRAVAARRPKTRYAVGFGAKPLIFLRRLLSDRAFDNLMRRAAGFPR</sequence>
<accession>A0ABU1ID67</accession>
<dbReference type="CDD" id="cd05374">
    <property type="entry name" value="17beta-HSD-like_SDR_c"/>
    <property type="match status" value="1"/>
</dbReference>
<dbReference type="RefSeq" id="WP_309829368.1">
    <property type="nucleotide sequence ID" value="NZ_JAVIZX010000001.1"/>
</dbReference>
<protein>
    <submittedName>
        <fullName evidence="4">NAD(P)-dependent dehydrogenase (Short-subunit alcohol dehydrogenase family)</fullName>
    </submittedName>
</protein>
<keyword evidence="5" id="KW-1185">Reference proteome</keyword>
<evidence type="ECO:0000313" key="5">
    <source>
        <dbReference type="Proteomes" id="UP001267710"/>
    </source>
</evidence>
<comment type="similarity">
    <text evidence="1 3">Belongs to the short-chain dehydrogenases/reductases (SDR) family.</text>
</comment>
<evidence type="ECO:0000256" key="2">
    <source>
        <dbReference type="ARBA" id="ARBA00023002"/>
    </source>
</evidence>
<dbReference type="Pfam" id="PF00106">
    <property type="entry name" value="adh_short"/>
    <property type="match status" value="1"/>
</dbReference>
<gene>
    <name evidence="4" type="ORF">QE399_002749</name>
</gene>
<dbReference type="Gene3D" id="3.40.50.720">
    <property type="entry name" value="NAD(P)-binding Rossmann-like Domain"/>
    <property type="match status" value="1"/>
</dbReference>
<dbReference type="PRINTS" id="PR00080">
    <property type="entry name" value="SDRFAMILY"/>
</dbReference>
<dbReference type="NCBIfam" id="NF004826">
    <property type="entry name" value="PRK06182.1"/>
    <property type="match status" value="1"/>
</dbReference>
<dbReference type="PRINTS" id="PR00081">
    <property type="entry name" value="GDHRDH"/>
</dbReference>
<evidence type="ECO:0000256" key="3">
    <source>
        <dbReference type="RuleBase" id="RU000363"/>
    </source>
</evidence>
<dbReference type="PANTHER" id="PTHR44169:SF6">
    <property type="entry name" value="NADPH-DEPENDENT 1-ACYLDIHYDROXYACETONE PHOSPHATE REDUCTASE"/>
    <property type="match status" value="1"/>
</dbReference>
<dbReference type="SUPFAM" id="SSF51735">
    <property type="entry name" value="NAD(P)-binding Rossmann-fold domains"/>
    <property type="match status" value="1"/>
</dbReference>